<dbReference type="eggNOG" id="COG1090">
    <property type="taxonomic scope" value="Bacteria"/>
</dbReference>
<protein>
    <submittedName>
        <fullName evidence="4">Nucleoside-diphosphate sugar epimerase</fullName>
    </submittedName>
</protein>
<dbReference type="AlphaFoldDB" id="A0A0W0VTP3"/>
<dbReference type="RefSeq" id="WP_028372696.1">
    <property type="nucleotide sequence ID" value="NZ_CAAAJD010000006.1"/>
</dbReference>
<feature type="domain" description="NAD-dependent epimerase/dehydratase" evidence="2">
    <location>
        <begin position="4"/>
        <end position="229"/>
    </location>
</feature>
<dbReference type="InterPro" id="IPR036291">
    <property type="entry name" value="NAD(P)-bd_dom_sf"/>
</dbReference>
<evidence type="ECO:0000259" key="2">
    <source>
        <dbReference type="Pfam" id="PF01370"/>
    </source>
</evidence>
<dbReference type="OrthoDB" id="9801773at2"/>
<evidence type="ECO:0000313" key="4">
    <source>
        <dbReference type="EMBL" id="KTD23620.1"/>
    </source>
</evidence>
<proteinExistence type="inferred from homology"/>
<evidence type="ECO:0000313" key="5">
    <source>
        <dbReference type="Proteomes" id="UP000054869"/>
    </source>
</evidence>
<dbReference type="InterPro" id="IPR001509">
    <property type="entry name" value="Epimerase_deHydtase"/>
</dbReference>
<name>A0A0W0VTP3_9GAMM</name>
<gene>
    <name evidence="4" type="ORF">Llan_0755</name>
</gene>
<dbReference type="NCBIfam" id="TIGR01777">
    <property type="entry name" value="yfcH"/>
    <property type="match status" value="1"/>
</dbReference>
<dbReference type="Pfam" id="PF01370">
    <property type="entry name" value="Epimerase"/>
    <property type="match status" value="1"/>
</dbReference>
<keyword evidence="5" id="KW-1185">Reference proteome</keyword>
<dbReference type="PANTHER" id="PTHR11092">
    <property type="entry name" value="SUGAR NUCLEOTIDE EPIMERASE RELATED"/>
    <property type="match status" value="1"/>
</dbReference>
<accession>A0A0W0VTP3</accession>
<dbReference type="SUPFAM" id="SSF51735">
    <property type="entry name" value="NAD(P)-binding Rossmann-fold domains"/>
    <property type="match status" value="1"/>
</dbReference>
<sequence>MKLLIAGASGFIGTELVNLLLPKHDIIVVGRSQQKLQHHFSNKVRQSTWENLSTLDAKNYDAVINLCGHNIAAFRWTEKVKKLIIDSRVETTHQLINWATSQQAKPHFYCANAVGIYGVQNDNDTDVLDEDTAIDFEHPRDFLSEIGIRWQQALNPAFDHGMRVTITRFGVVLKKNQGMLKRLAPSFYLGLGSILGNGKQIISWVHIQDVIRAIEFLLNHPELTGVFNVTAPHPVSQEEFARTLAKAMHRPLWLRTPAFIVRSLFGEMGEYLLLKGQRVISKRLPEVGYQFLSPELRLALEKEFGAKA</sequence>
<organism evidence="4 5">
    <name type="scientific">Legionella lansingensis</name>
    <dbReference type="NCBI Taxonomy" id="45067"/>
    <lineage>
        <taxon>Bacteria</taxon>
        <taxon>Pseudomonadati</taxon>
        <taxon>Pseudomonadota</taxon>
        <taxon>Gammaproteobacteria</taxon>
        <taxon>Legionellales</taxon>
        <taxon>Legionellaceae</taxon>
        <taxon>Legionella</taxon>
    </lineage>
</organism>
<dbReference type="EMBL" id="LNYI01000012">
    <property type="protein sequence ID" value="KTD23620.1"/>
    <property type="molecule type" value="Genomic_DNA"/>
</dbReference>
<dbReference type="InterPro" id="IPR010099">
    <property type="entry name" value="SDR39U1"/>
</dbReference>
<dbReference type="Gene3D" id="3.40.50.720">
    <property type="entry name" value="NAD(P)-binding Rossmann-like Domain"/>
    <property type="match status" value="1"/>
</dbReference>
<evidence type="ECO:0000256" key="1">
    <source>
        <dbReference type="ARBA" id="ARBA00009353"/>
    </source>
</evidence>
<comment type="caution">
    <text evidence="4">The sequence shown here is derived from an EMBL/GenBank/DDBJ whole genome shotgun (WGS) entry which is preliminary data.</text>
</comment>
<reference evidence="4 5" key="1">
    <citation type="submission" date="2015-11" db="EMBL/GenBank/DDBJ databases">
        <title>Genomic analysis of 38 Legionella species identifies large and diverse effector repertoires.</title>
        <authorList>
            <person name="Burstein D."/>
            <person name="Amaro F."/>
            <person name="Zusman T."/>
            <person name="Lifshitz Z."/>
            <person name="Cohen O."/>
            <person name="Gilbert J.A."/>
            <person name="Pupko T."/>
            <person name="Shuman H.A."/>
            <person name="Segal G."/>
        </authorList>
    </citation>
    <scope>NUCLEOTIDE SEQUENCE [LARGE SCALE GENOMIC DNA]</scope>
    <source>
        <strain evidence="4 5">ATCC 49751</strain>
    </source>
</reference>
<dbReference type="PATRIC" id="fig|45067.4.peg.785"/>
<feature type="domain" description="DUF1731" evidence="3">
    <location>
        <begin position="256"/>
        <end position="301"/>
    </location>
</feature>
<evidence type="ECO:0000259" key="3">
    <source>
        <dbReference type="Pfam" id="PF08338"/>
    </source>
</evidence>
<comment type="similarity">
    <text evidence="1">Belongs to the NAD(P)-dependent epimerase/dehydratase family. SDR39U1 subfamily.</text>
</comment>
<dbReference type="InterPro" id="IPR013549">
    <property type="entry name" value="DUF1731"/>
</dbReference>
<dbReference type="Proteomes" id="UP000054869">
    <property type="component" value="Unassembled WGS sequence"/>
</dbReference>
<dbReference type="PANTHER" id="PTHR11092:SF0">
    <property type="entry name" value="EPIMERASE FAMILY PROTEIN SDR39U1"/>
    <property type="match status" value="1"/>
</dbReference>
<dbReference type="Pfam" id="PF08338">
    <property type="entry name" value="DUF1731"/>
    <property type="match status" value="1"/>
</dbReference>
<dbReference type="STRING" id="45067.Llan_0755"/>